<dbReference type="STRING" id="1094466.KQS_08295"/>
<feature type="chain" id="PRO_5003616628" description="Secreted protein" evidence="1">
    <location>
        <begin position="24"/>
        <end position="247"/>
    </location>
</feature>
<dbReference type="eggNOG" id="COG2856">
    <property type="taxonomic scope" value="Bacteria"/>
</dbReference>
<accession>H8XT54</accession>
<dbReference type="HOGENOM" id="CLU_100520_0_0_10"/>
<dbReference type="EMBL" id="HE774682">
    <property type="protein sequence ID" value="CCG53596.1"/>
    <property type="molecule type" value="Genomic_DNA"/>
</dbReference>
<reference evidence="2 3" key="1">
    <citation type="journal article" date="2012" name="J. Bacteriol.">
        <title>Complete Genome Sequence of Flavobacterium indicum GPSTA100-9T, Isolated from Warm Spring Water.</title>
        <authorList>
            <person name="Barbier P."/>
            <person name="Houel A."/>
            <person name="Loux V."/>
            <person name="Poulain J."/>
            <person name="Bernardet J.F."/>
            <person name="Touchon M."/>
            <person name="Duchaud E."/>
        </authorList>
    </citation>
    <scope>NUCLEOTIDE SEQUENCE [LARGE SCALE GENOMIC DNA]</scope>
    <source>
        <strain evidence="3">DSM 17447 / CIP 109464 / GPTSA100-9</strain>
    </source>
</reference>
<evidence type="ECO:0000256" key="1">
    <source>
        <dbReference type="SAM" id="SignalP"/>
    </source>
</evidence>
<gene>
    <name evidence="2" type="ordered locus">KQS_08295</name>
</gene>
<dbReference type="Proteomes" id="UP000007599">
    <property type="component" value="Chromosome I"/>
</dbReference>
<organism evidence="2 3">
    <name type="scientific">Flavobacterium indicum (strain DSM 17447 / CIP 109464 / GPTSA100-9)</name>
    <dbReference type="NCBI Taxonomy" id="1094466"/>
    <lineage>
        <taxon>Bacteria</taxon>
        <taxon>Pseudomonadati</taxon>
        <taxon>Bacteroidota</taxon>
        <taxon>Flavobacteriia</taxon>
        <taxon>Flavobacteriales</taxon>
        <taxon>Flavobacteriaceae</taxon>
        <taxon>Flavobacterium</taxon>
    </lineage>
</organism>
<keyword evidence="1" id="KW-0732">Signal</keyword>
<reference evidence="3" key="2">
    <citation type="submission" date="2012-03" db="EMBL/GenBank/DDBJ databases">
        <title>Complete genome sequence of Flavobacterium indicum GPTSA100-9T, isolated from warm spring water.</title>
        <authorList>
            <person name="Barbier P."/>
            <person name="Houel A."/>
            <person name="Loux V."/>
            <person name="Poulain J."/>
            <person name="Bernardet J.-F."/>
            <person name="Touchon M."/>
            <person name="Duchaud E."/>
        </authorList>
    </citation>
    <scope>NUCLEOTIDE SEQUENCE [LARGE SCALE GENOMIC DNA]</scope>
    <source>
        <strain evidence="3">DSM 17447 / CIP 109464 / GPTSA100-9</strain>
    </source>
</reference>
<feature type="signal peptide" evidence="1">
    <location>
        <begin position="1"/>
        <end position="23"/>
    </location>
</feature>
<evidence type="ECO:0000313" key="2">
    <source>
        <dbReference type="EMBL" id="CCG53596.1"/>
    </source>
</evidence>
<keyword evidence="3" id="KW-1185">Reference proteome</keyword>
<sequence>MQKGFTIVLFFSLAVLFSNSLNAQEIIKTFHQNTFGKEKLASLKAKFGKHKTLLADYENQMLIALSYFPELENIKIKFRLKNRETPLATRPAFFSMFRSPKKRTYIITISKKSTLILDTITFKNLRFNAQIGVLGHELSHISDYTKKGFAKIFHIGFIQLFSKNKLDRFEFNTDLDCINHGLGYQLLDWSCNVRESLERKNWLGAVNLSTDQESERYMNPATILEIISKHPLYQENQKMISNCQDLQ</sequence>
<dbReference type="RefSeq" id="WP_014388715.1">
    <property type="nucleotide sequence ID" value="NC_017025.1"/>
</dbReference>
<dbReference type="KEGG" id="fin:KQS_08295"/>
<evidence type="ECO:0000313" key="3">
    <source>
        <dbReference type="Proteomes" id="UP000007599"/>
    </source>
</evidence>
<name>H8XT54_FLAIG</name>
<protein>
    <recommendedName>
        <fullName evidence="4">Secreted protein</fullName>
    </recommendedName>
</protein>
<proteinExistence type="predicted"/>
<dbReference type="OrthoDB" id="1098088at2"/>
<dbReference type="AlphaFoldDB" id="H8XT54"/>
<evidence type="ECO:0008006" key="4">
    <source>
        <dbReference type="Google" id="ProtNLM"/>
    </source>
</evidence>
<dbReference type="PATRIC" id="fig|1094466.5.peg.1623"/>